<protein>
    <submittedName>
        <fullName evidence="2">Zinc ribbon domain-containing protein</fullName>
    </submittedName>
</protein>
<evidence type="ECO:0000256" key="1">
    <source>
        <dbReference type="SAM" id="Phobius"/>
    </source>
</evidence>
<dbReference type="Proteomes" id="UP001324185">
    <property type="component" value="Chromosome"/>
</dbReference>
<accession>A0ABZ0X108</accession>
<proteinExistence type="predicted"/>
<reference evidence="2 3" key="1">
    <citation type="submission" date="2023-11" db="EMBL/GenBank/DDBJ databases">
        <title>MicrobeMod: A computational toolkit for identifying prokaryotic methylation and restriction-modification with nanopore sequencing.</title>
        <authorList>
            <person name="Crits-Christoph A."/>
            <person name="Kang S.C."/>
            <person name="Lee H."/>
            <person name="Ostrov N."/>
        </authorList>
    </citation>
    <scope>NUCLEOTIDE SEQUENCE [LARGE SCALE GENOMIC DNA]</scope>
    <source>
        <strain evidence="2 3">DSMZ 16071</strain>
    </source>
</reference>
<sequence>MSIIRCIVCGKRISSKAEVCTHCGAVLKGSSEEQLERAVHIQKLKRNRRLQSYSFIAILLFAAGFLLKYVHPEDNAELWVLASHYMIAAGFIGYVAMRVWIMFNKKK</sequence>
<evidence type="ECO:0000313" key="2">
    <source>
        <dbReference type="EMBL" id="WQG84271.1"/>
    </source>
</evidence>
<feature type="transmembrane region" description="Helical" evidence="1">
    <location>
        <begin position="82"/>
        <end position="101"/>
    </location>
</feature>
<dbReference type="EMBL" id="CP140158">
    <property type="protein sequence ID" value="WQG84271.1"/>
    <property type="molecule type" value="Genomic_DNA"/>
</dbReference>
<gene>
    <name evidence="2" type="ORF">SR900_07285</name>
</gene>
<feature type="transmembrane region" description="Helical" evidence="1">
    <location>
        <begin position="52"/>
        <end position="70"/>
    </location>
</feature>
<keyword evidence="1" id="KW-0812">Transmembrane</keyword>
<dbReference type="RefSeq" id="WP_026309301.1">
    <property type="nucleotide sequence ID" value="NZ_CP140158.1"/>
</dbReference>
<keyword evidence="3" id="KW-1185">Reference proteome</keyword>
<name>A0ABZ0X108_9GAMM</name>
<evidence type="ECO:0000313" key="3">
    <source>
        <dbReference type="Proteomes" id="UP001324185"/>
    </source>
</evidence>
<keyword evidence="1" id="KW-0472">Membrane</keyword>
<keyword evidence="1" id="KW-1133">Transmembrane helix</keyword>
<organism evidence="2 3">
    <name type="scientific">Kangiella aquimarina</name>
    <dbReference type="NCBI Taxonomy" id="261965"/>
    <lineage>
        <taxon>Bacteria</taxon>
        <taxon>Pseudomonadati</taxon>
        <taxon>Pseudomonadota</taxon>
        <taxon>Gammaproteobacteria</taxon>
        <taxon>Kangiellales</taxon>
        <taxon>Kangiellaceae</taxon>
        <taxon>Kangiella</taxon>
    </lineage>
</organism>